<accession>A0A0G4KVX7</accession>
<dbReference type="InterPro" id="IPR011400">
    <property type="entry name" value="EIF3B"/>
</dbReference>
<evidence type="ECO:0000313" key="8">
    <source>
        <dbReference type="Proteomes" id="UP000045706"/>
    </source>
</evidence>
<keyword evidence="7" id="KW-1185">Reference proteome</keyword>
<dbReference type="GO" id="GO:0003723">
    <property type="term" value="F:RNA binding"/>
    <property type="evidence" value="ECO:0007669"/>
    <property type="project" value="UniProtKB-KW"/>
</dbReference>
<dbReference type="STRING" id="100787.A0A0G4KVX7"/>
<reference evidence="7 8" key="1">
    <citation type="submission" date="2015-05" db="EMBL/GenBank/DDBJ databases">
        <authorList>
            <person name="Fogelqvist Johan"/>
        </authorList>
    </citation>
    <scope>NUCLEOTIDE SEQUENCE [LARGE SCALE GENOMIC DNA]</scope>
    <source>
        <strain evidence="5">VL1</strain>
        <strain evidence="6">VL2</strain>
    </source>
</reference>
<protein>
    <submittedName>
        <fullName evidence="5">Uncharacterized protein</fullName>
    </submittedName>
</protein>
<dbReference type="GO" id="GO:0005852">
    <property type="term" value="C:eukaryotic translation initiation factor 3 complex"/>
    <property type="evidence" value="ECO:0007669"/>
    <property type="project" value="InterPro"/>
</dbReference>
<dbReference type="EMBL" id="CVQH01005091">
    <property type="protein sequence ID" value="CRK13907.1"/>
    <property type="molecule type" value="Genomic_DNA"/>
</dbReference>
<keyword evidence="1" id="KW-0963">Cytoplasm</keyword>
<evidence type="ECO:0000256" key="3">
    <source>
        <dbReference type="ARBA" id="ARBA00022884"/>
    </source>
</evidence>
<organism evidence="5 7">
    <name type="scientific">Verticillium longisporum</name>
    <name type="common">Verticillium dahliae var. longisporum</name>
    <dbReference type="NCBI Taxonomy" id="100787"/>
    <lineage>
        <taxon>Eukaryota</taxon>
        <taxon>Fungi</taxon>
        <taxon>Dikarya</taxon>
        <taxon>Ascomycota</taxon>
        <taxon>Pezizomycotina</taxon>
        <taxon>Sordariomycetes</taxon>
        <taxon>Hypocreomycetidae</taxon>
        <taxon>Glomerellales</taxon>
        <taxon>Plectosphaerellaceae</taxon>
        <taxon>Verticillium</taxon>
    </lineage>
</organism>
<dbReference type="GO" id="GO:0031369">
    <property type="term" value="F:translation initiation factor binding"/>
    <property type="evidence" value="ECO:0007669"/>
    <property type="project" value="InterPro"/>
</dbReference>
<evidence type="ECO:0000313" key="6">
    <source>
        <dbReference type="EMBL" id="CRK17123.1"/>
    </source>
</evidence>
<dbReference type="Proteomes" id="UP000044602">
    <property type="component" value="Unassembled WGS sequence"/>
</dbReference>
<feature type="non-terminal residue" evidence="5">
    <location>
        <position position="140"/>
    </location>
</feature>
<evidence type="ECO:0000313" key="7">
    <source>
        <dbReference type="Proteomes" id="UP000044602"/>
    </source>
</evidence>
<evidence type="ECO:0000256" key="4">
    <source>
        <dbReference type="ARBA" id="ARBA00022917"/>
    </source>
</evidence>
<dbReference type="EMBL" id="CVQI01007680">
    <property type="protein sequence ID" value="CRK17123.1"/>
    <property type="molecule type" value="Genomic_DNA"/>
</dbReference>
<keyword evidence="2" id="KW-0396">Initiation factor</keyword>
<dbReference type="AlphaFoldDB" id="A0A0G4KVX7"/>
<dbReference type="PANTHER" id="PTHR14068:SF0">
    <property type="entry name" value="EUKARYOTIC TRANSLATION INITIATION FACTOR 3 SUBUNIT B"/>
    <property type="match status" value="1"/>
</dbReference>
<dbReference type="GO" id="GO:0003743">
    <property type="term" value="F:translation initiation factor activity"/>
    <property type="evidence" value="ECO:0007669"/>
    <property type="project" value="UniProtKB-KW"/>
</dbReference>
<dbReference type="Proteomes" id="UP000045706">
    <property type="component" value="Unassembled WGS sequence"/>
</dbReference>
<gene>
    <name evidence="5" type="ORF">BN1708_017205</name>
    <name evidence="6" type="ORF">BN1723_017519</name>
</gene>
<keyword evidence="4" id="KW-0648">Protein biosynthesis</keyword>
<evidence type="ECO:0000256" key="2">
    <source>
        <dbReference type="ARBA" id="ARBA00022540"/>
    </source>
</evidence>
<sequence>MENGYHIYDFKGEQLREEHVEKFKQFLWRPRPATLLTKEEQKQIRKNLREYSKTFEQEDADRGASADREVVEARRRQLDEWLAWRESIEEELVEERAYLGLPEDPIAELLASKVTNPDAEEQIIEEIVEEVIEETEEILQ</sequence>
<name>A0A0G4KVX7_VERLO</name>
<keyword evidence="3" id="KW-0694">RNA-binding</keyword>
<proteinExistence type="predicted"/>
<evidence type="ECO:0000256" key="1">
    <source>
        <dbReference type="ARBA" id="ARBA00022490"/>
    </source>
</evidence>
<dbReference type="PANTHER" id="PTHR14068">
    <property type="entry name" value="EUKARYOTIC TRANSLATION INITIATION FACTOR 3 EIF3 -RELATED"/>
    <property type="match status" value="1"/>
</dbReference>
<evidence type="ECO:0000313" key="5">
    <source>
        <dbReference type="EMBL" id="CRK13907.1"/>
    </source>
</evidence>